<dbReference type="EMBL" id="BLLK01000078">
    <property type="protein sequence ID" value="GFH62146.1"/>
    <property type="molecule type" value="Genomic_DNA"/>
</dbReference>
<comment type="caution">
    <text evidence="1">The sequence shown here is derived from an EMBL/GenBank/DDBJ whole genome shotgun (WGS) entry which is preliminary data.</text>
</comment>
<evidence type="ECO:0000313" key="2">
    <source>
        <dbReference type="Proteomes" id="UP001054902"/>
    </source>
</evidence>
<proteinExistence type="predicted"/>
<protein>
    <submittedName>
        <fullName evidence="1">Uncharacterized protein</fullName>
    </submittedName>
</protein>
<reference evidence="1 2" key="1">
    <citation type="journal article" date="2021" name="Sci. Rep.">
        <title>The genome of the diatom Chaetoceros tenuissimus carries an ancient integrated fragment of an extant virus.</title>
        <authorList>
            <person name="Hongo Y."/>
            <person name="Kimura K."/>
            <person name="Takaki Y."/>
            <person name="Yoshida Y."/>
            <person name="Baba S."/>
            <person name="Kobayashi G."/>
            <person name="Nagasaki K."/>
            <person name="Hano T."/>
            <person name="Tomaru Y."/>
        </authorList>
    </citation>
    <scope>NUCLEOTIDE SEQUENCE [LARGE SCALE GENOMIC DNA]</scope>
    <source>
        <strain evidence="1 2">NIES-3715</strain>
    </source>
</reference>
<dbReference type="Proteomes" id="UP001054902">
    <property type="component" value="Unassembled WGS sequence"/>
</dbReference>
<gene>
    <name evidence="1" type="ORF">CTEN210_18622</name>
</gene>
<evidence type="ECO:0000313" key="1">
    <source>
        <dbReference type="EMBL" id="GFH62146.1"/>
    </source>
</evidence>
<dbReference type="AlphaFoldDB" id="A0AAD3HG75"/>
<keyword evidence="2" id="KW-1185">Reference proteome</keyword>
<name>A0AAD3HG75_9STRA</name>
<sequence>MKNKAWDPKKLKSSFSKDIPDKELLDEMVEFGKALPLLADVQDFKSPWDVFVDDLINLTLNGMGLEGRAREAAAIALELLFRPKVENEEVERNSILKWEKLVAEGKQEEVKIILGWLINSRSWRIFIPDEKAKRWIIDFDDLILKGKKKERIYRKELESIIGKANEAAVIARELRFFLSRLRFRLKCAITHGSAYLHLEDIQDLQLLRRSIEHLATKGRSLNHVSTTLPSLFMKQDASSTVGMGGFNDLGFAWKIILHPDILDLFHINSLEHLAGVTNIWMASLLLHQSDNMTALAWMFKTSYFDSRDKADSRIREIISRKLADLLGAADIGIYLQHIPGIENIIADILSRHRNDSNSQIHSLLQKEAGEILKDAELNIKIVDVPEPIISWIESIVEDLMRIKELPPKQKRKIWSVLENGGVSQPEPDLKFSSITKAQKEGFKSSVLSRSKSELIDLAKRHSINLEEILLKQPLTMFQRPSSRMDFLPLS</sequence>
<accession>A0AAD3HG75</accession>
<organism evidence="1 2">
    <name type="scientific">Chaetoceros tenuissimus</name>
    <dbReference type="NCBI Taxonomy" id="426638"/>
    <lineage>
        <taxon>Eukaryota</taxon>
        <taxon>Sar</taxon>
        <taxon>Stramenopiles</taxon>
        <taxon>Ochrophyta</taxon>
        <taxon>Bacillariophyta</taxon>
        <taxon>Coscinodiscophyceae</taxon>
        <taxon>Chaetocerotophycidae</taxon>
        <taxon>Chaetocerotales</taxon>
        <taxon>Chaetocerotaceae</taxon>
        <taxon>Chaetoceros</taxon>
    </lineage>
</organism>